<protein>
    <submittedName>
        <fullName evidence="2">Uncharacterized protein</fullName>
    </submittedName>
</protein>
<dbReference type="Proteomes" id="UP000489600">
    <property type="component" value="Unassembled WGS sequence"/>
</dbReference>
<feature type="region of interest" description="Disordered" evidence="1">
    <location>
        <begin position="27"/>
        <end position="59"/>
    </location>
</feature>
<evidence type="ECO:0000313" key="2">
    <source>
        <dbReference type="EMBL" id="VVB16411.1"/>
    </source>
</evidence>
<evidence type="ECO:0000313" key="3">
    <source>
        <dbReference type="Proteomes" id="UP000489600"/>
    </source>
</evidence>
<dbReference type="EMBL" id="CABITT030000008">
    <property type="protein sequence ID" value="VVB16411.1"/>
    <property type="molecule type" value="Genomic_DNA"/>
</dbReference>
<name>A0A565CS49_9BRAS</name>
<sequence length="82" mass="8746">MKSKAPGLLVPRIGESFDLAIEKVAPVSRSRGRQGGVETSHNRPSAKESPVNAQSVVSAGNGRKKGASLLFCLVLSRSLRFR</sequence>
<dbReference type="AlphaFoldDB" id="A0A565CS49"/>
<gene>
    <name evidence="2" type="ORF">ANE_LOCUS26855</name>
</gene>
<proteinExistence type="predicted"/>
<comment type="caution">
    <text evidence="2">The sequence shown here is derived from an EMBL/GenBank/DDBJ whole genome shotgun (WGS) entry which is preliminary data.</text>
</comment>
<reference evidence="2" key="1">
    <citation type="submission" date="2019-07" db="EMBL/GenBank/DDBJ databases">
        <authorList>
            <person name="Dittberner H."/>
        </authorList>
    </citation>
    <scope>NUCLEOTIDE SEQUENCE [LARGE SCALE GENOMIC DNA]</scope>
</reference>
<organism evidence="2 3">
    <name type="scientific">Arabis nemorensis</name>
    <dbReference type="NCBI Taxonomy" id="586526"/>
    <lineage>
        <taxon>Eukaryota</taxon>
        <taxon>Viridiplantae</taxon>
        <taxon>Streptophyta</taxon>
        <taxon>Embryophyta</taxon>
        <taxon>Tracheophyta</taxon>
        <taxon>Spermatophyta</taxon>
        <taxon>Magnoliopsida</taxon>
        <taxon>eudicotyledons</taxon>
        <taxon>Gunneridae</taxon>
        <taxon>Pentapetalae</taxon>
        <taxon>rosids</taxon>
        <taxon>malvids</taxon>
        <taxon>Brassicales</taxon>
        <taxon>Brassicaceae</taxon>
        <taxon>Arabideae</taxon>
        <taxon>Arabis</taxon>
    </lineage>
</organism>
<evidence type="ECO:0000256" key="1">
    <source>
        <dbReference type="SAM" id="MobiDB-lite"/>
    </source>
</evidence>
<keyword evidence="3" id="KW-1185">Reference proteome</keyword>
<accession>A0A565CS49</accession>